<gene>
    <name evidence="1" type="ORF">L1987_21779</name>
</gene>
<organism evidence="1 2">
    <name type="scientific">Smallanthus sonchifolius</name>
    <dbReference type="NCBI Taxonomy" id="185202"/>
    <lineage>
        <taxon>Eukaryota</taxon>
        <taxon>Viridiplantae</taxon>
        <taxon>Streptophyta</taxon>
        <taxon>Embryophyta</taxon>
        <taxon>Tracheophyta</taxon>
        <taxon>Spermatophyta</taxon>
        <taxon>Magnoliopsida</taxon>
        <taxon>eudicotyledons</taxon>
        <taxon>Gunneridae</taxon>
        <taxon>Pentapetalae</taxon>
        <taxon>asterids</taxon>
        <taxon>campanulids</taxon>
        <taxon>Asterales</taxon>
        <taxon>Asteraceae</taxon>
        <taxon>Asteroideae</taxon>
        <taxon>Heliantheae alliance</taxon>
        <taxon>Millerieae</taxon>
        <taxon>Smallanthus</taxon>
    </lineage>
</organism>
<evidence type="ECO:0000313" key="2">
    <source>
        <dbReference type="Proteomes" id="UP001056120"/>
    </source>
</evidence>
<evidence type="ECO:0000313" key="1">
    <source>
        <dbReference type="EMBL" id="KAI3805892.1"/>
    </source>
</evidence>
<reference evidence="1 2" key="2">
    <citation type="journal article" date="2022" name="Mol. Ecol. Resour.">
        <title>The genomes of chicory, endive, great burdock and yacon provide insights into Asteraceae paleo-polyploidization history and plant inulin production.</title>
        <authorList>
            <person name="Fan W."/>
            <person name="Wang S."/>
            <person name="Wang H."/>
            <person name="Wang A."/>
            <person name="Jiang F."/>
            <person name="Liu H."/>
            <person name="Zhao H."/>
            <person name="Xu D."/>
            <person name="Zhang Y."/>
        </authorList>
    </citation>
    <scope>NUCLEOTIDE SEQUENCE [LARGE SCALE GENOMIC DNA]</scope>
    <source>
        <strain evidence="2">cv. Yunnan</strain>
        <tissue evidence="1">Leaves</tissue>
    </source>
</reference>
<reference evidence="2" key="1">
    <citation type="journal article" date="2022" name="Mol. Ecol. Resour.">
        <title>The genomes of chicory, endive, great burdock and yacon provide insights into Asteraceae palaeo-polyploidization history and plant inulin production.</title>
        <authorList>
            <person name="Fan W."/>
            <person name="Wang S."/>
            <person name="Wang H."/>
            <person name="Wang A."/>
            <person name="Jiang F."/>
            <person name="Liu H."/>
            <person name="Zhao H."/>
            <person name="Xu D."/>
            <person name="Zhang Y."/>
        </authorList>
    </citation>
    <scope>NUCLEOTIDE SEQUENCE [LARGE SCALE GENOMIC DNA]</scope>
    <source>
        <strain evidence="2">cv. Yunnan</strain>
    </source>
</reference>
<keyword evidence="2" id="KW-1185">Reference proteome</keyword>
<comment type="caution">
    <text evidence="1">The sequence shown here is derived from an EMBL/GenBank/DDBJ whole genome shotgun (WGS) entry which is preliminary data.</text>
</comment>
<dbReference type="EMBL" id="CM042025">
    <property type="protein sequence ID" value="KAI3805892.1"/>
    <property type="molecule type" value="Genomic_DNA"/>
</dbReference>
<sequence length="482" mass="55944">MMIIRCRSRISLARTWTMLRTFSMVAEEGNVLPEVVSPPHKESANEKRLYRRLSELGATGGTVAHTLNQYMREGNFVRKIELERCIRELRRYGKYHHALEVMEWMDKREINFSNTDLAVRLDLISKVHGVSEAEDFLKNLSPQLQSRNTYGALLNTYCKLKMADKALALFKEIESKNFTTSLAFNNIMTLYIGLDQPEKVPPLIEEMKKRKIYLSTFTYNIWMQSFSLLGDIEGVERVFEEITRDKKETCNWTTYSNLAGVYVKAGLVEKAESALRMLENEMKHPSREAYHFLITFYSTLNNQEQVHRVSKGMKKWFEEWESNCVYYDTRVTNVVISCYLRHNMVEEAELVFHGSVKRSSGPFVQTLVLFMKHYLRSQQIDLAMKCLETAAAQAEIGNWYPYSDSIDVFLEYFEKERDVAGAEKLFKILQKLNCVDDKVYSHLLQTYIAAGKTEPDMGQRIERDGIVVTPELGNMLKKVCSV</sequence>
<accession>A0ACB9IDK1</accession>
<proteinExistence type="predicted"/>
<dbReference type="Proteomes" id="UP001056120">
    <property type="component" value="Linkage Group LG08"/>
</dbReference>
<protein>
    <submittedName>
        <fullName evidence="1">Uncharacterized protein</fullName>
    </submittedName>
</protein>
<name>A0ACB9IDK1_9ASTR</name>